<protein>
    <submittedName>
        <fullName evidence="3">Glycosyltransferase family 2 protein</fullName>
    </submittedName>
</protein>
<dbReference type="EMBL" id="JAKGSG010000011">
    <property type="protein sequence ID" value="MCF4119989.1"/>
    <property type="molecule type" value="Genomic_DNA"/>
</dbReference>
<organism evidence="3 4">
    <name type="scientific">Antribacter soli</name>
    <dbReference type="NCBI Taxonomy" id="2910976"/>
    <lineage>
        <taxon>Bacteria</taxon>
        <taxon>Bacillati</taxon>
        <taxon>Actinomycetota</taxon>
        <taxon>Actinomycetes</taxon>
        <taxon>Micrococcales</taxon>
        <taxon>Promicromonosporaceae</taxon>
        <taxon>Antribacter</taxon>
    </lineage>
</organism>
<feature type="compositionally biased region" description="Polar residues" evidence="1">
    <location>
        <begin position="314"/>
        <end position="325"/>
    </location>
</feature>
<dbReference type="RefSeq" id="WP_236087701.1">
    <property type="nucleotide sequence ID" value="NZ_JAKGSG010000011.1"/>
</dbReference>
<feature type="region of interest" description="Disordered" evidence="1">
    <location>
        <begin position="302"/>
        <end position="325"/>
    </location>
</feature>
<dbReference type="InterPro" id="IPR029044">
    <property type="entry name" value="Nucleotide-diphossugar_trans"/>
</dbReference>
<proteinExistence type="predicted"/>
<dbReference type="SUPFAM" id="SSF53448">
    <property type="entry name" value="Nucleotide-diphospho-sugar transferases"/>
    <property type="match status" value="1"/>
</dbReference>
<gene>
    <name evidence="3" type="ORF">L1785_03260</name>
</gene>
<dbReference type="Gene3D" id="3.90.550.10">
    <property type="entry name" value="Spore Coat Polysaccharide Biosynthesis Protein SpsA, Chain A"/>
    <property type="match status" value="1"/>
</dbReference>
<dbReference type="CDD" id="cd04186">
    <property type="entry name" value="GT_2_like_c"/>
    <property type="match status" value="1"/>
</dbReference>
<accession>A0AA41QAQ4</accession>
<evidence type="ECO:0000313" key="3">
    <source>
        <dbReference type="EMBL" id="MCF4119989.1"/>
    </source>
</evidence>
<dbReference type="PANTHER" id="PTHR43179:SF7">
    <property type="entry name" value="RHAMNOSYLTRANSFERASE WBBL"/>
    <property type="match status" value="1"/>
</dbReference>
<dbReference type="InterPro" id="IPR001173">
    <property type="entry name" value="Glyco_trans_2-like"/>
</dbReference>
<evidence type="ECO:0000259" key="2">
    <source>
        <dbReference type="Pfam" id="PF00535"/>
    </source>
</evidence>
<feature type="domain" description="Glycosyltransferase 2-like" evidence="2">
    <location>
        <begin position="7"/>
        <end position="126"/>
    </location>
</feature>
<evidence type="ECO:0000256" key="1">
    <source>
        <dbReference type="SAM" id="MobiDB-lite"/>
    </source>
</evidence>
<keyword evidence="4" id="KW-1185">Reference proteome</keyword>
<evidence type="ECO:0000313" key="4">
    <source>
        <dbReference type="Proteomes" id="UP001165405"/>
    </source>
</evidence>
<dbReference type="PANTHER" id="PTHR43179">
    <property type="entry name" value="RHAMNOSYLTRANSFERASE WBBL"/>
    <property type="match status" value="1"/>
</dbReference>
<sequence length="325" mass="34760">MRPAVVSIVVVTYDSAEWIGRCLGALPHALAGLDAEVVVVDNASADGTADLVELDHPEVTLVRNAVNTGFAAAVNMGVAASRAPWVLLLNPDTIARPGSLRTLLEFAERHPEHGVYGGRTLTVTGEVEPSSCWALPTLWSTACFALGLSTLFPRSRLFDPESMGPWQRDSVREVGMVTGCLLLVRRGTWDRLGGLDERYFVYGEDADLGARARAAGLRPIITPDAEVVHAIGKSSTGEGGSLPLVLAGKVTYARTHFRGVGATTAVTLLRLGVLLRATGSRLTGRGRKWAVGWERRANWWNGFPPRSQHEPATASATPYTSGELG</sequence>
<reference evidence="3" key="1">
    <citation type="submission" date="2022-01" db="EMBL/GenBank/DDBJ databases">
        <title>Antribacter sp. nov., isolated from Guizhou of China.</title>
        <authorList>
            <person name="Chengliang C."/>
            <person name="Ya Z."/>
        </authorList>
    </citation>
    <scope>NUCLEOTIDE SEQUENCE</scope>
    <source>
        <strain evidence="3">KLBMP 9083</strain>
    </source>
</reference>
<comment type="caution">
    <text evidence="3">The sequence shown here is derived from an EMBL/GenBank/DDBJ whole genome shotgun (WGS) entry which is preliminary data.</text>
</comment>
<dbReference type="Pfam" id="PF00535">
    <property type="entry name" value="Glycos_transf_2"/>
    <property type="match status" value="1"/>
</dbReference>
<dbReference type="AlphaFoldDB" id="A0AA41QAQ4"/>
<dbReference type="Proteomes" id="UP001165405">
    <property type="component" value="Unassembled WGS sequence"/>
</dbReference>
<name>A0AA41QAQ4_9MICO</name>